<dbReference type="Gene3D" id="3.40.190.10">
    <property type="entry name" value="Periplasmic binding protein-like II"/>
    <property type="match status" value="2"/>
</dbReference>
<protein>
    <submittedName>
        <fullName evidence="2">Transporter substrate-binding domain-containing protein</fullName>
    </submittedName>
</protein>
<keyword evidence="3" id="KW-1185">Reference proteome</keyword>
<gene>
    <name evidence="2" type="ORF">ORJ04_14900</name>
</gene>
<organism evidence="2 3">
    <name type="scientific">Rheinheimera baltica</name>
    <dbReference type="NCBI Taxonomy" id="67576"/>
    <lineage>
        <taxon>Bacteria</taxon>
        <taxon>Pseudomonadati</taxon>
        <taxon>Pseudomonadota</taxon>
        <taxon>Gammaproteobacteria</taxon>
        <taxon>Chromatiales</taxon>
        <taxon>Chromatiaceae</taxon>
        <taxon>Rheinheimera</taxon>
    </lineage>
</organism>
<keyword evidence="1" id="KW-0732">Signal</keyword>
<sequence length="309" mass="34777">MQRLISFLHQPQAYRRGYLSRCYLVLSLLFTVPVSGAEAAESQAITPVYYPGKLRQDYYTDLLQLALSYPCATQYALLPSDLDLPKKRAFDLMNAGQGIDVMFGSASNERINTYRAIPFPILRGLMGLRIALVSSAEPNILKNAHSVAALSRLRVGQFISWSDTAILRANDFNVEAASTLESLYQMLDKGRIDYFPRSVLEIQQNQAEHAELNLQIDPHILLYYPTATYYYVAKDNNALADALLCGLEHAQQSGQLNQLFERYYGDVLQQLNVAGRRVIKLQNPLLPAGVPLLRPEMWYPLPDNSASKQ</sequence>
<dbReference type="SUPFAM" id="SSF53850">
    <property type="entry name" value="Periplasmic binding protein-like II"/>
    <property type="match status" value="1"/>
</dbReference>
<dbReference type="RefSeq" id="WP_305976629.1">
    <property type="nucleotide sequence ID" value="NZ_JAPJDZ010000042.1"/>
</dbReference>
<dbReference type="EMBL" id="JAPJDZ010000042">
    <property type="protein sequence ID" value="MDP5137241.1"/>
    <property type="molecule type" value="Genomic_DNA"/>
</dbReference>
<accession>A0ABT9I1H9</accession>
<feature type="signal peptide" evidence="1">
    <location>
        <begin position="1"/>
        <end position="39"/>
    </location>
</feature>
<evidence type="ECO:0000313" key="2">
    <source>
        <dbReference type="EMBL" id="MDP5137241.1"/>
    </source>
</evidence>
<feature type="chain" id="PRO_5046826043" evidence="1">
    <location>
        <begin position="40"/>
        <end position="309"/>
    </location>
</feature>
<reference evidence="2 3" key="1">
    <citation type="submission" date="2022-11" db="EMBL/GenBank/DDBJ databases">
        <title>Viruses from the air-sea interface of a natural surface slick.</title>
        <authorList>
            <person name="Rahlff J."/>
            <person name="Holmfeldt K."/>
        </authorList>
    </citation>
    <scope>NUCLEOTIDE SEQUENCE [LARGE SCALE GENOMIC DNA]</scope>
    <source>
        <strain evidence="2 3">SMS4</strain>
    </source>
</reference>
<dbReference type="Proteomes" id="UP001231109">
    <property type="component" value="Unassembled WGS sequence"/>
</dbReference>
<proteinExistence type="predicted"/>
<comment type="caution">
    <text evidence="2">The sequence shown here is derived from an EMBL/GenBank/DDBJ whole genome shotgun (WGS) entry which is preliminary data.</text>
</comment>
<evidence type="ECO:0000256" key="1">
    <source>
        <dbReference type="SAM" id="SignalP"/>
    </source>
</evidence>
<name>A0ABT9I1H9_9GAMM</name>
<evidence type="ECO:0000313" key="3">
    <source>
        <dbReference type="Proteomes" id="UP001231109"/>
    </source>
</evidence>